<reference evidence="1" key="1">
    <citation type="submission" date="2023-10" db="EMBL/GenBank/DDBJ databases">
        <title>Genome sequence of Blautia coccoides DSM 935.</title>
        <authorList>
            <person name="Boeer T."/>
            <person name="Bengelsdorf F.R."/>
            <person name="Daniel R."/>
            <person name="Poehlein A."/>
        </authorList>
    </citation>
    <scope>NUCLEOTIDE SEQUENCE [LARGE SCALE GENOMIC DNA]</scope>
    <source>
        <strain evidence="1">DSM 935</strain>
    </source>
</reference>
<dbReference type="EMBL" id="CP136422">
    <property type="protein sequence ID" value="WPX73038.1"/>
    <property type="molecule type" value="Genomic_DNA"/>
</dbReference>
<accession>A0ABZ0U8W0</accession>
<evidence type="ECO:0000313" key="2">
    <source>
        <dbReference type="Proteomes" id="UP001325248"/>
    </source>
</evidence>
<gene>
    <name evidence="1" type="ORF">BLCOC_13790</name>
</gene>
<proteinExistence type="predicted"/>
<dbReference type="Proteomes" id="UP001325248">
    <property type="component" value="Chromosome"/>
</dbReference>
<organism evidence="1 2">
    <name type="scientific">Blautia producta</name>
    <dbReference type="NCBI Taxonomy" id="33035"/>
    <lineage>
        <taxon>Bacteria</taxon>
        <taxon>Bacillati</taxon>
        <taxon>Bacillota</taxon>
        <taxon>Clostridia</taxon>
        <taxon>Lachnospirales</taxon>
        <taxon>Lachnospiraceae</taxon>
        <taxon>Blautia</taxon>
    </lineage>
</organism>
<sequence length="48" mass="5492">MKIPKMVLFDYGQTFIAELNFDGIRGTEAVLQYATRNKYHLSAEQVPS</sequence>
<protein>
    <submittedName>
        <fullName evidence="1">Uncharacterized protein</fullName>
    </submittedName>
</protein>
<evidence type="ECO:0000313" key="1">
    <source>
        <dbReference type="EMBL" id="WPX73038.1"/>
    </source>
</evidence>
<name>A0ABZ0U8W0_9FIRM</name>
<keyword evidence="2" id="KW-1185">Reference proteome</keyword>